<keyword evidence="1" id="KW-0732">Signal</keyword>
<dbReference type="PANTHER" id="PTHR46320">
    <property type="entry name" value="GLYCEROPHOSPHODIESTER PHOSPHODIESTERASE 1"/>
    <property type="match status" value="1"/>
</dbReference>
<dbReference type="InterPro" id="IPR030395">
    <property type="entry name" value="GP_PDE_dom"/>
</dbReference>
<dbReference type="CDD" id="cd08566">
    <property type="entry name" value="GDPD_AtGDE_like"/>
    <property type="match status" value="1"/>
</dbReference>
<dbReference type="RefSeq" id="WP_194257703.1">
    <property type="nucleotide sequence ID" value="NZ_JABCQN010000002.1"/>
</dbReference>
<dbReference type="Pfam" id="PF03009">
    <property type="entry name" value="GDPD"/>
    <property type="match status" value="1"/>
</dbReference>
<feature type="chain" id="PRO_5040453070" evidence="1">
    <location>
        <begin position="26"/>
        <end position="280"/>
    </location>
</feature>
<name>A0A9Q2IT60_GLUJA</name>
<dbReference type="PANTHER" id="PTHR46320:SF1">
    <property type="entry name" value="GLYCEROPHOSPHODIESTER PHOSPHODIESTERASE 1"/>
    <property type="match status" value="1"/>
</dbReference>
<dbReference type="GeneID" id="81474262"/>
<feature type="signal peptide" evidence="1">
    <location>
        <begin position="1"/>
        <end position="25"/>
    </location>
</feature>
<evidence type="ECO:0000313" key="4">
    <source>
        <dbReference type="Proteomes" id="UP000661006"/>
    </source>
</evidence>
<dbReference type="GO" id="GO:0070291">
    <property type="term" value="P:N-acylethanolamine metabolic process"/>
    <property type="evidence" value="ECO:0007669"/>
    <property type="project" value="TreeGrafter"/>
</dbReference>
<dbReference type="Proteomes" id="UP000661006">
    <property type="component" value="Unassembled WGS sequence"/>
</dbReference>
<evidence type="ECO:0000313" key="3">
    <source>
        <dbReference type="EMBL" id="MBF0870434.1"/>
    </source>
</evidence>
<organism evidence="3 4">
    <name type="scientific">Gluconobacter japonicus</name>
    <dbReference type="NCBI Taxonomy" id="376620"/>
    <lineage>
        <taxon>Bacteria</taxon>
        <taxon>Pseudomonadati</taxon>
        <taxon>Pseudomonadota</taxon>
        <taxon>Alphaproteobacteria</taxon>
        <taxon>Acetobacterales</taxon>
        <taxon>Acetobacteraceae</taxon>
        <taxon>Gluconobacter</taxon>
    </lineage>
</organism>
<feature type="domain" description="GP-PDE" evidence="2">
    <location>
        <begin position="37"/>
        <end position="276"/>
    </location>
</feature>
<comment type="caution">
    <text evidence="3">The sequence shown here is derived from an EMBL/GenBank/DDBJ whole genome shotgun (WGS) entry which is preliminary data.</text>
</comment>
<dbReference type="EMBL" id="JABCQN010000002">
    <property type="protein sequence ID" value="MBF0870434.1"/>
    <property type="molecule type" value="Genomic_DNA"/>
</dbReference>
<accession>A0A9Q2IT60</accession>
<dbReference type="InterPro" id="IPR017946">
    <property type="entry name" value="PLC-like_Pdiesterase_TIM-brl"/>
</dbReference>
<reference evidence="3" key="1">
    <citation type="submission" date="2020-04" db="EMBL/GenBank/DDBJ databases">
        <authorList>
            <person name="Sombolestani A."/>
        </authorList>
    </citation>
    <scope>NUCLEOTIDE SEQUENCE</scope>
    <source>
        <strain evidence="3">R71697</strain>
    </source>
</reference>
<dbReference type="GO" id="GO:0006580">
    <property type="term" value="P:ethanolamine metabolic process"/>
    <property type="evidence" value="ECO:0007669"/>
    <property type="project" value="TreeGrafter"/>
</dbReference>
<dbReference type="AlphaFoldDB" id="A0A9Q2IT60"/>
<evidence type="ECO:0000256" key="1">
    <source>
        <dbReference type="SAM" id="SignalP"/>
    </source>
</evidence>
<dbReference type="GO" id="GO:0006644">
    <property type="term" value="P:phospholipid metabolic process"/>
    <property type="evidence" value="ECO:0007669"/>
    <property type="project" value="TreeGrafter"/>
</dbReference>
<sequence>MKRRNVIFNGVVAITALSVVPTAMAQSLQAVLTTPPPLICAHRGWTDPSETENSLSQMRRTHQVGPFMMEIDLATDASGRIVLLHDQNVDRTTTGHGPLAALNPTDVHKLLLKNASGPTQEHIPTYDAVLDWAARTPDVLLMLDIKDVPPVDALKPVRRQHLSDRVVVLTFQEKQAREAFKADPDALISVLVTTPDDLATYRQIAGHRRFAAYIPKTSKPSLFRTAHQAGAIVITDLLGPTAVTDIMSPEEGAHHARSLPIDILVTNTPLQLQAALRKHP</sequence>
<dbReference type="GO" id="GO:0005886">
    <property type="term" value="C:plasma membrane"/>
    <property type="evidence" value="ECO:0007669"/>
    <property type="project" value="TreeGrafter"/>
</dbReference>
<reference evidence="3" key="2">
    <citation type="submission" date="2020-11" db="EMBL/GenBank/DDBJ databases">
        <title>Description of novel Gluconobacter species.</title>
        <authorList>
            <person name="Cleenwerck I."/>
            <person name="Cnockaert M."/>
            <person name="Borremans W."/>
            <person name="Wieme A.D."/>
            <person name="De Vuyst L."/>
            <person name="Vandamme P."/>
        </authorList>
    </citation>
    <scope>NUCLEOTIDE SEQUENCE</scope>
    <source>
        <strain evidence="3">R71697</strain>
    </source>
</reference>
<dbReference type="Gene3D" id="3.20.20.190">
    <property type="entry name" value="Phosphatidylinositol (PI) phosphodiesterase"/>
    <property type="match status" value="1"/>
</dbReference>
<dbReference type="PROSITE" id="PS51704">
    <property type="entry name" value="GP_PDE"/>
    <property type="match status" value="1"/>
</dbReference>
<protein>
    <submittedName>
        <fullName evidence="3">Glycerophosphodiester phosphodiesterase family protein</fullName>
    </submittedName>
</protein>
<dbReference type="SUPFAM" id="SSF51695">
    <property type="entry name" value="PLC-like phosphodiesterases"/>
    <property type="match status" value="1"/>
</dbReference>
<evidence type="ECO:0000259" key="2">
    <source>
        <dbReference type="PROSITE" id="PS51704"/>
    </source>
</evidence>
<gene>
    <name evidence="3" type="ORF">HKD32_06100</name>
</gene>
<proteinExistence type="predicted"/>
<dbReference type="GO" id="GO:0008889">
    <property type="term" value="F:glycerophosphodiester phosphodiesterase activity"/>
    <property type="evidence" value="ECO:0007669"/>
    <property type="project" value="TreeGrafter"/>
</dbReference>